<name>A0ABQ6ZC88_9GAMM</name>
<dbReference type="CDD" id="cd00130">
    <property type="entry name" value="PAS"/>
    <property type="match status" value="2"/>
</dbReference>
<reference evidence="10 11" key="1">
    <citation type="submission" date="2017-10" db="EMBL/GenBank/DDBJ databases">
        <title>Whole genome sequencing of members of genus Pseudoxanthomonas.</title>
        <authorList>
            <person name="Kumar S."/>
            <person name="Bansal K."/>
            <person name="Kaur A."/>
            <person name="Patil P."/>
            <person name="Sharma S."/>
            <person name="Patil P.B."/>
        </authorList>
    </citation>
    <scope>NUCLEOTIDE SEQUENCE [LARGE SCALE GENOMIC DNA]</scope>
    <source>
        <strain evidence="10 11">DSM 17109</strain>
    </source>
</reference>
<dbReference type="RefSeq" id="WP_162339376.1">
    <property type="nucleotide sequence ID" value="NZ_PDWW01000051.1"/>
</dbReference>
<dbReference type="Pfam" id="PF00989">
    <property type="entry name" value="PAS"/>
    <property type="match status" value="2"/>
</dbReference>
<dbReference type="InterPro" id="IPR013767">
    <property type="entry name" value="PAS_fold"/>
</dbReference>
<evidence type="ECO:0000313" key="11">
    <source>
        <dbReference type="Proteomes" id="UP000781710"/>
    </source>
</evidence>
<keyword evidence="6" id="KW-0732">Signal</keyword>
<dbReference type="InterPro" id="IPR000700">
    <property type="entry name" value="PAS-assoc_C"/>
</dbReference>
<dbReference type="SUPFAM" id="SSF55785">
    <property type="entry name" value="PYP-like sensor domain (PAS domain)"/>
    <property type="match status" value="2"/>
</dbReference>
<dbReference type="PROSITE" id="PS50839">
    <property type="entry name" value="CHASE"/>
    <property type="match status" value="1"/>
</dbReference>
<feature type="transmembrane region" description="Helical" evidence="5">
    <location>
        <begin position="303"/>
        <end position="323"/>
    </location>
</feature>
<protein>
    <recommendedName>
        <fullName evidence="12">PAS domain S-box-containing protein</fullName>
    </recommendedName>
</protein>
<keyword evidence="3 5" id="KW-1133">Transmembrane helix</keyword>
<dbReference type="InterPro" id="IPR006189">
    <property type="entry name" value="CHASE_dom"/>
</dbReference>
<feature type="domain" description="PAS" evidence="7">
    <location>
        <begin position="450"/>
        <end position="504"/>
    </location>
</feature>
<dbReference type="Gene3D" id="3.30.450.350">
    <property type="entry name" value="CHASE domain"/>
    <property type="match status" value="1"/>
</dbReference>
<evidence type="ECO:0000256" key="3">
    <source>
        <dbReference type="ARBA" id="ARBA00022989"/>
    </source>
</evidence>
<feature type="domain" description="PAC" evidence="8">
    <location>
        <begin position="527"/>
        <end position="577"/>
    </location>
</feature>
<evidence type="ECO:0000259" key="7">
    <source>
        <dbReference type="PROSITE" id="PS50112"/>
    </source>
</evidence>
<dbReference type="PANTHER" id="PTHR44757:SF2">
    <property type="entry name" value="BIOFILM ARCHITECTURE MAINTENANCE PROTEIN MBAA"/>
    <property type="match status" value="1"/>
</dbReference>
<evidence type="ECO:0000313" key="10">
    <source>
        <dbReference type="EMBL" id="KAF1720089.1"/>
    </source>
</evidence>
<sequence length="599" mass="65342">MGRRRGLFGLCLAALAASVLAGVLQHQANQDHQRERFSRVADAATLTLQTQLAAFEHGLRGARGAVIAAGPQLDRARFRAYSESRDYASEFPGIRGYGYIQRVPGIEEGRFVEAAKNDGFPDFAVRSLAPNDGDRFVIRYLEPLARNEAAIGLDIASEPARRAAALAAARSGQATLSRPVTLVQEAGRARHGFLLLLPVYDTGAPLDSADARLAATRGWAFAPLTIDAVLQRVEQGEGAYALALTDLGDDAAEGPFYVSAGLASPDTAPVSAERRLRIHGREWAARFTARAAFIQGLRLPSPWLVALATLVLGMLSVAVWYLMTTARERRRAAFIDHAQLEALVAGSTEAIIACDPCGRITLWNTAAQHTLGHAQAETLGRPMASVLTDDNGQPAFADLSRDVQGASHRLRRKDGALLDVLASLSVIRDAAGQTYGASLFLHDMSRHLRAEEQFRRVVEASPSAILMVDEAGRIQLANAKAEELFGYAREDLLGQAMDRLLPGDTRQHHAGYIERYFREPQARPMGAGRDLYGLRRDGTRVPIEIGLNPIHTAEGRFALAFIIDITERKRHEEGILRLNATLEQQVLDRTAQIRTYSSR</sequence>
<dbReference type="Gene3D" id="3.30.450.20">
    <property type="entry name" value="PAS domain"/>
    <property type="match status" value="2"/>
</dbReference>
<dbReference type="InterPro" id="IPR035965">
    <property type="entry name" value="PAS-like_dom_sf"/>
</dbReference>
<evidence type="ECO:0000259" key="8">
    <source>
        <dbReference type="PROSITE" id="PS50113"/>
    </source>
</evidence>
<proteinExistence type="predicted"/>
<feature type="domain" description="PAS" evidence="7">
    <location>
        <begin position="336"/>
        <end position="406"/>
    </location>
</feature>
<evidence type="ECO:0000256" key="5">
    <source>
        <dbReference type="SAM" id="Phobius"/>
    </source>
</evidence>
<evidence type="ECO:0000256" key="6">
    <source>
        <dbReference type="SAM" id="SignalP"/>
    </source>
</evidence>
<dbReference type="InterPro" id="IPR001610">
    <property type="entry name" value="PAC"/>
</dbReference>
<gene>
    <name evidence="10" type="ORF">CSC78_18675</name>
</gene>
<feature type="non-terminal residue" evidence="10">
    <location>
        <position position="599"/>
    </location>
</feature>
<dbReference type="SMART" id="SM00086">
    <property type="entry name" value="PAC"/>
    <property type="match status" value="2"/>
</dbReference>
<dbReference type="Proteomes" id="UP000781710">
    <property type="component" value="Unassembled WGS sequence"/>
</dbReference>
<accession>A0ABQ6ZC88</accession>
<dbReference type="Pfam" id="PF03924">
    <property type="entry name" value="CHASE"/>
    <property type="match status" value="1"/>
</dbReference>
<dbReference type="PANTHER" id="PTHR44757">
    <property type="entry name" value="DIGUANYLATE CYCLASE DGCP"/>
    <property type="match status" value="1"/>
</dbReference>
<dbReference type="InterPro" id="IPR052155">
    <property type="entry name" value="Biofilm_reg_signaling"/>
</dbReference>
<dbReference type="InterPro" id="IPR000014">
    <property type="entry name" value="PAS"/>
</dbReference>
<dbReference type="SMART" id="SM00091">
    <property type="entry name" value="PAS"/>
    <property type="match status" value="2"/>
</dbReference>
<dbReference type="InterPro" id="IPR042240">
    <property type="entry name" value="CHASE_sf"/>
</dbReference>
<comment type="caution">
    <text evidence="10">The sequence shown here is derived from an EMBL/GenBank/DDBJ whole genome shotgun (WGS) entry which is preliminary data.</text>
</comment>
<evidence type="ECO:0000256" key="2">
    <source>
        <dbReference type="ARBA" id="ARBA00022692"/>
    </source>
</evidence>
<feature type="signal peptide" evidence="6">
    <location>
        <begin position="1"/>
        <end position="21"/>
    </location>
</feature>
<keyword evidence="2 5" id="KW-0812">Transmembrane</keyword>
<dbReference type="EMBL" id="PDWW01000051">
    <property type="protein sequence ID" value="KAF1720089.1"/>
    <property type="molecule type" value="Genomic_DNA"/>
</dbReference>
<evidence type="ECO:0000256" key="1">
    <source>
        <dbReference type="ARBA" id="ARBA00004370"/>
    </source>
</evidence>
<dbReference type="SMART" id="SM01079">
    <property type="entry name" value="CHASE"/>
    <property type="match status" value="1"/>
</dbReference>
<feature type="domain" description="PAC" evidence="8">
    <location>
        <begin position="404"/>
        <end position="456"/>
    </location>
</feature>
<feature type="chain" id="PRO_5045316600" description="PAS domain S-box-containing protein" evidence="6">
    <location>
        <begin position="22"/>
        <end position="599"/>
    </location>
</feature>
<keyword evidence="11" id="KW-1185">Reference proteome</keyword>
<organism evidence="10 11">
    <name type="scientific">Pseudoxanthomonas japonensis</name>
    <dbReference type="NCBI Taxonomy" id="69284"/>
    <lineage>
        <taxon>Bacteria</taxon>
        <taxon>Pseudomonadati</taxon>
        <taxon>Pseudomonadota</taxon>
        <taxon>Gammaproteobacteria</taxon>
        <taxon>Lysobacterales</taxon>
        <taxon>Lysobacteraceae</taxon>
        <taxon>Pseudoxanthomonas</taxon>
    </lineage>
</organism>
<evidence type="ECO:0000256" key="4">
    <source>
        <dbReference type="ARBA" id="ARBA00023136"/>
    </source>
</evidence>
<dbReference type="PROSITE" id="PS50113">
    <property type="entry name" value="PAC"/>
    <property type="match status" value="2"/>
</dbReference>
<keyword evidence="4 5" id="KW-0472">Membrane</keyword>
<dbReference type="NCBIfam" id="TIGR00229">
    <property type="entry name" value="sensory_box"/>
    <property type="match status" value="2"/>
</dbReference>
<feature type="domain" description="CHASE" evidence="9">
    <location>
        <begin position="69"/>
        <end position="235"/>
    </location>
</feature>
<comment type="subcellular location">
    <subcellularLocation>
        <location evidence="1">Membrane</location>
    </subcellularLocation>
</comment>
<evidence type="ECO:0000259" key="9">
    <source>
        <dbReference type="PROSITE" id="PS50839"/>
    </source>
</evidence>
<evidence type="ECO:0008006" key="12">
    <source>
        <dbReference type="Google" id="ProtNLM"/>
    </source>
</evidence>
<dbReference type="PROSITE" id="PS50112">
    <property type="entry name" value="PAS"/>
    <property type="match status" value="2"/>
</dbReference>